<dbReference type="PANTHER" id="PTHR43239:SF1">
    <property type="entry name" value="UPF0734 PROTEIN DDB_G0273871_DDB_G0273177"/>
    <property type="match status" value="1"/>
</dbReference>
<dbReference type="GO" id="GO:0016857">
    <property type="term" value="F:racemase and epimerase activity, acting on carbohydrates and derivatives"/>
    <property type="evidence" value="ECO:0007669"/>
    <property type="project" value="InterPro"/>
</dbReference>
<organism evidence="1 2">
    <name type="scientific">Terasakiispira papahanaumokuakeensis</name>
    <dbReference type="NCBI Taxonomy" id="197479"/>
    <lineage>
        <taxon>Bacteria</taxon>
        <taxon>Pseudomonadati</taxon>
        <taxon>Pseudomonadota</taxon>
        <taxon>Gammaproteobacteria</taxon>
        <taxon>Oceanospirillales</taxon>
        <taxon>Terasakiispira</taxon>
    </lineage>
</organism>
<dbReference type="OrthoDB" id="7272712at2"/>
<sequence>MFQVLALDLQDDPELIAEYERCHQHIWPEVRQLLYEYGIEQLQLYRLGTRLVMCLQTDDQRFDADAYQQAQRDHPVLRDWESLMDGFQKATPWSQAGAKWTPMSCIFELNPSADSIAPSG</sequence>
<dbReference type="InterPro" id="IPR052996">
    <property type="entry name" value="Carb_Metab_Mutarotase"/>
</dbReference>
<name>A0A1E2VBT4_9GAMM</name>
<dbReference type="RefSeq" id="WP_068999395.1">
    <property type="nucleotide sequence ID" value="NZ_MDTQ01000001.1"/>
</dbReference>
<keyword evidence="2" id="KW-1185">Reference proteome</keyword>
<dbReference type="Pfam" id="PF05336">
    <property type="entry name" value="rhaM"/>
    <property type="match status" value="1"/>
</dbReference>
<evidence type="ECO:0000313" key="2">
    <source>
        <dbReference type="Proteomes" id="UP000094291"/>
    </source>
</evidence>
<gene>
    <name evidence="1" type="ORF">BFW38_13615</name>
</gene>
<dbReference type="PANTHER" id="PTHR43239">
    <property type="entry name" value="UPF0734 PROTEIN DDB_G0273871/DDB_G0273177"/>
    <property type="match status" value="1"/>
</dbReference>
<dbReference type="Proteomes" id="UP000094291">
    <property type="component" value="Unassembled WGS sequence"/>
</dbReference>
<proteinExistence type="predicted"/>
<reference evidence="1 2" key="1">
    <citation type="submission" date="2016-08" db="EMBL/GenBank/DDBJ databases">
        <authorList>
            <person name="Seilhamer J.J."/>
        </authorList>
    </citation>
    <scope>NUCLEOTIDE SEQUENCE [LARGE SCALE GENOMIC DNA]</scope>
    <source>
        <strain evidence="1 2">PH27A</strain>
    </source>
</reference>
<dbReference type="EMBL" id="MDTQ01000001">
    <property type="protein sequence ID" value="ODC04414.1"/>
    <property type="molecule type" value="Genomic_DNA"/>
</dbReference>
<protein>
    <submittedName>
        <fullName evidence="1">L-fucose mutarotase</fullName>
    </submittedName>
</protein>
<dbReference type="STRING" id="197479.BFW38_13615"/>
<comment type="caution">
    <text evidence="1">The sequence shown here is derived from an EMBL/GenBank/DDBJ whole genome shotgun (WGS) entry which is preliminary data.</text>
</comment>
<accession>A0A1E2VBT4</accession>
<evidence type="ECO:0000313" key="1">
    <source>
        <dbReference type="EMBL" id="ODC04414.1"/>
    </source>
</evidence>
<dbReference type="InterPro" id="IPR008000">
    <property type="entry name" value="Rham/fucose_mutarotase"/>
</dbReference>
<dbReference type="Gene3D" id="3.30.70.100">
    <property type="match status" value="1"/>
</dbReference>
<dbReference type="AlphaFoldDB" id="A0A1E2VBT4"/>
<dbReference type="SUPFAM" id="SSF54909">
    <property type="entry name" value="Dimeric alpha+beta barrel"/>
    <property type="match status" value="1"/>
</dbReference>
<dbReference type="InterPro" id="IPR011008">
    <property type="entry name" value="Dimeric_a/b-barrel"/>
</dbReference>